<gene>
    <name evidence="2" type="ORF">DS524_26075</name>
</gene>
<evidence type="ECO:0000259" key="1">
    <source>
        <dbReference type="Pfam" id="PF09317"/>
    </source>
</evidence>
<name>A0A5U8SUK1_SALET</name>
<accession>A0A5U8SUK1</accession>
<dbReference type="Pfam" id="PF09317">
    <property type="entry name" value="ACDH_C"/>
    <property type="match status" value="1"/>
</dbReference>
<sequence>DFTRLDKLADIALEDGKVTPEEADILRKAEASRLRSINVDEFAPEIIGLKSHANSHRYRKGENPGA</sequence>
<dbReference type="GO" id="GO:0003995">
    <property type="term" value="F:acyl-CoA dehydrogenase activity"/>
    <property type="evidence" value="ECO:0007669"/>
    <property type="project" value="InterPro"/>
</dbReference>
<reference evidence="2" key="1">
    <citation type="submission" date="2018-07" db="EMBL/GenBank/DDBJ databases">
        <authorList>
            <person name="Ashton P.M."/>
            <person name="Dallman T."/>
            <person name="Nair S."/>
            <person name="De Pinna E."/>
            <person name="Peters T."/>
            <person name="Grant K."/>
        </authorList>
    </citation>
    <scope>NUCLEOTIDE SEQUENCE</scope>
    <source>
        <strain evidence="2">296838</strain>
    </source>
</reference>
<protein>
    <recommendedName>
        <fullName evidence="1">Acyl-CoA dehydrogenase C-terminal bacterial-type domain-containing protein</fullName>
    </recommendedName>
</protein>
<dbReference type="AlphaFoldDB" id="A0A5U8SUK1"/>
<comment type="caution">
    <text evidence="2">The sequence shown here is derived from an EMBL/GenBank/DDBJ whole genome shotgun (WGS) entry which is preliminary data.</text>
</comment>
<evidence type="ECO:0000313" key="2">
    <source>
        <dbReference type="EMBL" id="EBR9859211.1"/>
    </source>
</evidence>
<dbReference type="InterPro" id="IPR015396">
    <property type="entry name" value="FadE_C"/>
</dbReference>
<organism evidence="2">
    <name type="scientific">Salmonella enterica subsp. enterica serovar Chester</name>
    <dbReference type="NCBI Taxonomy" id="149386"/>
    <lineage>
        <taxon>Bacteria</taxon>
        <taxon>Pseudomonadati</taxon>
        <taxon>Pseudomonadota</taxon>
        <taxon>Gammaproteobacteria</taxon>
        <taxon>Enterobacterales</taxon>
        <taxon>Enterobacteriaceae</taxon>
        <taxon>Salmonella</taxon>
    </lineage>
</organism>
<dbReference type="GO" id="GO:0033539">
    <property type="term" value="P:fatty acid beta-oxidation using acyl-CoA dehydrogenase"/>
    <property type="evidence" value="ECO:0007669"/>
    <property type="project" value="InterPro"/>
</dbReference>
<feature type="non-terminal residue" evidence="2">
    <location>
        <position position="1"/>
    </location>
</feature>
<feature type="domain" description="Acyl-CoA dehydrogenase C-terminal bacterial-type" evidence="1">
    <location>
        <begin position="3"/>
        <end position="42"/>
    </location>
</feature>
<dbReference type="EMBL" id="AAGUAT010000135">
    <property type="protein sequence ID" value="EBR9859211.1"/>
    <property type="molecule type" value="Genomic_DNA"/>
</dbReference>
<proteinExistence type="predicted"/>